<dbReference type="Gene3D" id="2.60.40.10">
    <property type="entry name" value="Immunoglobulins"/>
    <property type="match status" value="8"/>
</dbReference>
<dbReference type="PANTHER" id="PTHR12207">
    <property type="entry name" value="V-SET AND TRANSMEMBRANE DOMAIN-CONTAINING PROTEIN"/>
    <property type="match status" value="1"/>
</dbReference>
<dbReference type="SUPFAM" id="SSF48726">
    <property type="entry name" value="Immunoglobulin"/>
    <property type="match status" value="8"/>
</dbReference>
<dbReference type="AlphaFoldDB" id="A0A8C5D5W4"/>
<reference evidence="5" key="2">
    <citation type="submission" date="2025-09" db="UniProtKB">
        <authorList>
            <consortium name="Ensembl"/>
        </authorList>
    </citation>
    <scope>IDENTIFICATION</scope>
</reference>
<dbReference type="InterPro" id="IPR003599">
    <property type="entry name" value="Ig_sub"/>
</dbReference>
<dbReference type="Proteomes" id="UP000694546">
    <property type="component" value="Chromosome 20"/>
</dbReference>
<evidence type="ECO:0000313" key="5">
    <source>
        <dbReference type="Ensembl" id="ENSGMOP00000067944.1"/>
    </source>
</evidence>
<accession>A0A8C5D5W4</accession>
<keyword evidence="2" id="KW-1015">Disulfide bond</keyword>
<dbReference type="SMART" id="SM00406">
    <property type="entry name" value="IGv"/>
    <property type="match status" value="7"/>
</dbReference>
<feature type="domain" description="Ig-like" evidence="4">
    <location>
        <begin position="152"/>
        <end position="251"/>
    </location>
</feature>
<feature type="domain" description="Ig-like" evidence="4">
    <location>
        <begin position="264"/>
        <end position="379"/>
    </location>
</feature>
<feature type="domain" description="Ig-like" evidence="4">
    <location>
        <begin position="393"/>
        <end position="507"/>
    </location>
</feature>
<feature type="domain" description="Ig-like" evidence="4">
    <location>
        <begin position="723"/>
        <end position="843"/>
    </location>
</feature>
<keyword evidence="3" id="KW-0393">Immunoglobulin domain</keyword>
<dbReference type="InterPro" id="IPR003598">
    <property type="entry name" value="Ig_sub2"/>
</dbReference>
<keyword evidence="1" id="KW-0732">Signal</keyword>
<dbReference type="InterPro" id="IPR013783">
    <property type="entry name" value="Ig-like_fold"/>
</dbReference>
<dbReference type="SMART" id="SM00409">
    <property type="entry name" value="IG"/>
    <property type="match status" value="8"/>
</dbReference>
<dbReference type="CDD" id="cd00099">
    <property type="entry name" value="IgV"/>
    <property type="match status" value="2"/>
</dbReference>
<organism evidence="5 6">
    <name type="scientific">Gadus morhua</name>
    <name type="common">Atlantic cod</name>
    <dbReference type="NCBI Taxonomy" id="8049"/>
    <lineage>
        <taxon>Eukaryota</taxon>
        <taxon>Metazoa</taxon>
        <taxon>Chordata</taxon>
        <taxon>Craniata</taxon>
        <taxon>Vertebrata</taxon>
        <taxon>Euteleostomi</taxon>
        <taxon>Actinopterygii</taxon>
        <taxon>Neopterygii</taxon>
        <taxon>Teleostei</taxon>
        <taxon>Neoteleostei</taxon>
        <taxon>Acanthomorphata</taxon>
        <taxon>Zeiogadaria</taxon>
        <taxon>Gadariae</taxon>
        <taxon>Gadiformes</taxon>
        <taxon>Gadoidei</taxon>
        <taxon>Gadidae</taxon>
        <taxon>Gadus</taxon>
    </lineage>
</organism>
<evidence type="ECO:0000256" key="3">
    <source>
        <dbReference type="ARBA" id="ARBA00023319"/>
    </source>
</evidence>
<dbReference type="CDD" id="cd00096">
    <property type="entry name" value="Ig"/>
    <property type="match status" value="1"/>
</dbReference>
<sequence length="996" mass="110121">MKLNLTWRCSPPRPLLCPGARVLTEVPSGPLYRVAGHPLRVPCNVSGFRDAEREKGFQVLMQEPEKTMDINVISARDQNFAWGKFSGRVKSKEITLAMLAPNSALFTIGELKASDEGEYECAVENDETAYDGTYSAKIKVKVIDNTLTVSSPDPPSLSLDEGDPLTLTCQASSNTVQHTHLSVTWYLHMDGEEPPQPIVSLDKDLTPSPGPRFRERYGAGIVRLDKVGEATYRLTIAQLEPSDQGRVYCQAREWIQDPDRSWYPITQKDSETTALTVKAKGKSTLELALTCSVEGLAARQSFSVAWLRDGSELARFGPTGVLHVGAEHGDRHTGGQLLATKTGPREHLLVLRPVRVQDQGGYACRAWPQDRNEDERNVTFNINTTSSFPRECPVCLLDVGASMGGESVAVTEGGRLQLTCRVTGFRGRLSVTWEHKSASPSRQVVGLSQEGVVEPGPDFAQRDVRARRPAADTFTLELEEVRPSDAGTYGCTVSEWTVKPTGDVELSHSQEKTCTVNVGLLDVELWCHVKAPRIPMTLTWTLRRDGSPPDRLLELSPDGAITWRGGRQQRYQLRVERLDETVLVHKLRIAGATPSEAGRYQCEASVFLEKRHKKMNPSNDGLLDADVVVTCSVTETTPGNPSYAVTWREERDNRTLLVSSRDGVVTPGAQATPGDEQRISMRQRAGPSFELTIRRARVGDSGRYSCVVVEWLQDPNDNWFDLPPVRGTMTLQISEVTEGNDVDLDCSLTKYGFGPGTAFSLTWFYTGPLPGENVTLAELSQEGLLTRPWGGGPGRRLTLSRPDRCNFRLSLQSAQPGDGGHYWCRVEQHRLGQEGRWQLVAVDTSGRTHLTVGDPGTMAPGPLADEDVNVTVAASHDFTVPCDIIAQSSPYSAFNVTWFWRREADGETRPLFTAHPDGTLQDVSGRGDRLRFHRPRPALFSLTVSGALPEDGGRYHCRVEEWLLSPSRRRVGGVQRSEELSVNIQGRRRAQRGNHL</sequence>
<keyword evidence="6" id="KW-1185">Reference proteome</keyword>
<dbReference type="PROSITE" id="PS50835">
    <property type="entry name" value="IG_LIKE"/>
    <property type="match status" value="7"/>
</dbReference>
<dbReference type="Pfam" id="PF07686">
    <property type="entry name" value="V-set"/>
    <property type="match status" value="5"/>
</dbReference>
<dbReference type="GO" id="GO:0016020">
    <property type="term" value="C:membrane"/>
    <property type="evidence" value="ECO:0007669"/>
    <property type="project" value="TreeGrafter"/>
</dbReference>
<evidence type="ECO:0000256" key="2">
    <source>
        <dbReference type="ARBA" id="ARBA00023157"/>
    </source>
</evidence>
<feature type="domain" description="Ig-like" evidence="4">
    <location>
        <begin position="18"/>
        <end position="139"/>
    </location>
</feature>
<dbReference type="Ensembl" id="ENSGMOT00000069383.1">
    <property type="protein sequence ID" value="ENSGMOP00000067944.1"/>
    <property type="gene ID" value="ENSGMOG00000011368.2"/>
</dbReference>
<evidence type="ECO:0000313" key="6">
    <source>
        <dbReference type="Proteomes" id="UP000694546"/>
    </source>
</evidence>
<dbReference type="InterPro" id="IPR051102">
    <property type="entry name" value="IgSF_V-set/TM_domain"/>
</dbReference>
<evidence type="ECO:0000259" key="4">
    <source>
        <dbReference type="PROSITE" id="PS50835"/>
    </source>
</evidence>
<dbReference type="GeneTree" id="ENSGT00940000155177"/>
<name>A0A8C5D5W4_GADMO</name>
<feature type="domain" description="Ig-like" evidence="4">
    <location>
        <begin position="860"/>
        <end position="981"/>
    </location>
</feature>
<proteinExistence type="predicted"/>
<dbReference type="InterPro" id="IPR007110">
    <property type="entry name" value="Ig-like_dom"/>
</dbReference>
<dbReference type="SMART" id="SM00408">
    <property type="entry name" value="IGc2"/>
    <property type="match status" value="6"/>
</dbReference>
<feature type="domain" description="Ig-like" evidence="4">
    <location>
        <begin position="627"/>
        <end position="708"/>
    </location>
</feature>
<protein>
    <recommendedName>
        <fullName evidence="4">Ig-like domain-containing protein</fullName>
    </recommendedName>
</protein>
<dbReference type="InterPro" id="IPR036179">
    <property type="entry name" value="Ig-like_dom_sf"/>
</dbReference>
<dbReference type="PANTHER" id="PTHR12207:SF25">
    <property type="entry name" value="IMMUNOGLOBULIN SUPERFAMILY MEMBER 2"/>
    <property type="match status" value="1"/>
</dbReference>
<evidence type="ECO:0000256" key="1">
    <source>
        <dbReference type="ARBA" id="ARBA00022729"/>
    </source>
</evidence>
<dbReference type="InterPro" id="IPR013106">
    <property type="entry name" value="Ig_V-set"/>
</dbReference>
<reference evidence="5" key="1">
    <citation type="submission" date="2025-08" db="UniProtKB">
        <authorList>
            <consortium name="Ensembl"/>
        </authorList>
    </citation>
    <scope>IDENTIFICATION</scope>
</reference>